<dbReference type="Gene3D" id="4.10.240.10">
    <property type="entry name" value="Zn(2)-C6 fungal-type DNA-binding domain"/>
    <property type="match status" value="1"/>
</dbReference>
<keyword evidence="5" id="KW-0804">Transcription</keyword>
<evidence type="ECO:0000256" key="7">
    <source>
        <dbReference type="SAM" id="MobiDB-lite"/>
    </source>
</evidence>
<keyword evidence="8" id="KW-0812">Transmembrane</keyword>
<dbReference type="Pfam" id="PF04082">
    <property type="entry name" value="Fungal_trans"/>
    <property type="match status" value="1"/>
</dbReference>
<dbReference type="InterPro" id="IPR051711">
    <property type="entry name" value="Stress_Response_Reg"/>
</dbReference>
<keyword evidence="8" id="KW-0472">Membrane</keyword>
<protein>
    <recommendedName>
        <fullName evidence="9">Zn(2)-C6 fungal-type domain-containing protein</fullName>
    </recommendedName>
</protein>
<evidence type="ECO:0000259" key="9">
    <source>
        <dbReference type="PROSITE" id="PS50048"/>
    </source>
</evidence>
<dbReference type="Pfam" id="PF00172">
    <property type="entry name" value="Zn_clus"/>
    <property type="match status" value="1"/>
</dbReference>
<organism evidence="10 11">
    <name type="scientific">Paecilomyces lecythidis</name>
    <dbReference type="NCBI Taxonomy" id="3004212"/>
    <lineage>
        <taxon>Eukaryota</taxon>
        <taxon>Fungi</taxon>
        <taxon>Dikarya</taxon>
        <taxon>Ascomycota</taxon>
        <taxon>Pezizomycotina</taxon>
        <taxon>Eurotiomycetes</taxon>
        <taxon>Eurotiomycetidae</taxon>
        <taxon>Eurotiales</taxon>
        <taxon>Thermoascaceae</taxon>
        <taxon>Paecilomyces</taxon>
    </lineage>
</organism>
<dbReference type="PROSITE" id="PS00463">
    <property type="entry name" value="ZN2_CY6_FUNGAL_1"/>
    <property type="match status" value="1"/>
</dbReference>
<gene>
    <name evidence="10" type="ORF">Plec18167_005971</name>
</gene>
<dbReference type="Proteomes" id="UP001583193">
    <property type="component" value="Unassembled WGS sequence"/>
</dbReference>
<name>A0ABR3XDJ3_9EURO</name>
<evidence type="ECO:0000256" key="3">
    <source>
        <dbReference type="ARBA" id="ARBA00023015"/>
    </source>
</evidence>
<evidence type="ECO:0000256" key="5">
    <source>
        <dbReference type="ARBA" id="ARBA00023163"/>
    </source>
</evidence>
<sequence>MTLDPGLDQRAPRSITRPGFLNVASKRSSIAVSSDIEAEAENRRKDPKTSRACDICKKKKIRCDGTLPCSTCTKRKYVCTYTAKYGRGRPPTPPRSTSVLNEQLSADSESLNTSCWNKNSHPPFYTDSNGILEAQRPADIPSRASPDIENEGQYFDPTSGLNFLHRAWNKLFSQKDDTVTHGTNETDRNQLLTSAGDRLFCVNENEDPFTCIPDPSTCTTLLRFYFGTCVVTYHMFHRKTVEAWMEALLRNRTQDQPMTRSLGNPRCAILLTIMAIATLRWEKVNGTVSAENDATALRQSDQLFYTAMTLTDTERGFPRLESAQARLIQVLYLLQTSRMNKAWYTFGNTFHITLSLGMHRHRDDKRDVPFSSGRSNYITLQCCKRTFWVAYTIDRYLSVVFGRPRLYQDEDIDQRFPDNVNDEDMAPQGPLTPGDPEDCRVDALIMHAKIARIIGKASRMVYTVGEMPTHDQIATARQLRSELREWRSGLPPHLGTVKPSTLVPRFRRQAVALQLAYFHAIIHVNRPFLLGNETEDSVTECINAAKSSLELVDRMAKDNTLFHSFWWTHYVTFCSLAVVYVWSIQQSRRNILRPDDQCSLLFELTERCRSHLMRATTGSPSQRYNIILEELRLEAQTHPPFTDAAMETHVPGVETEEHSDTHVSMFNNAERSGHSGHISAPDLSAQDNGSDTWHMVDWLTLDSSAFLPLPDPDSVSPSWLSSIQ</sequence>
<dbReference type="CDD" id="cd00067">
    <property type="entry name" value="GAL4"/>
    <property type="match status" value="1"/>
</dbReference>
<dbReference type="SMART" id="SM00906">
    <property type="entry name" value="Fungal_trans"/>
    <property type="match status" value="1"/>
</dbReference>
<keyword evidence="8" id="KW-1133">Transmembrane helix</keyword>
<keyword evidence="4" id="KW-0238">DNA-binding</keyword>
<accession>A0ABR3XDJ3</accession>
<feature type="region of interest" description="Disordered" evidence="7">
    <location>
        <begin position="667"/>
        <end position="686"/>
    </location>
</feature>
<proteinExistence type="predicted"/>
<reference evidence="10 11" key="1">
    <citation type="journal article" date="2024" name="IMA Fungus">
        <title>IMA Genome - F19 : A genome assembly and annotation guide to empower mycologists, including annotated draft genome sequences of Ceratocystis pirilliformis, Diaporthe australafricana, Fusarium ophioides, Paecilomyces lecythidis, and Sporothrix stenoceras.</title>
        <authorList>
            <person name="Aylward J."/>
            <person name="Wilson A.M."/>
            <person name="Visagie C.M."/>
            <person name="Spraker J."/>
            <person name="Barnes I."/>
            <person name="Buitendag C."/>
            <person name="Ceriani C."/>
            <person name="Del Mar Angel L."/>
            <person name="du Plessis D."/>
            <person name="Fuchs T."/>
            <person name="Gasser K."/>
            <person name="Kramer D."/>
            <person name="Li W."/>
            <person name="Munsamy K."/>
            <person name="Piso A."/>
            <person name="Price J.L."/>
            <person name="Sonnekus B."/>
            <person name="Thomas C."/>
            <person name="van der Nest A."/>
            <person name="van Dijk A."/>
            <person name="van Heerden A."/>
            <person name="van Vuuren N."/>
            <person name="Yilmaz N."/>
            <person name="Duong T.A."/>
            <person name="van der Merwe N.A."/>
            <person name="Wingfield M.J."/>
            <person name="Wingfield B.D."/>
        </authorList>
    </citation>
    <scope>NUCLEOTIDE SEQUENCE [LARGE SCALE GENOMIC DNA]</scope>
    <source>
        <strain evidence="10 11">CMW 18167</strain>
    </source>
</reference>
<keyword evidence="6" id="KW-0539">Nucleus</keyword>
<evidence type="ECO:0000256" key="6">
    <source>
        <dbReference type="ARBA" id="ARBA00023242"/>
    </source>
</evidence>
<keyword evidence="3" id="KW-0805">Transcription regulation</keyword>
<dbReference type="InterPro" id="IPR001138">
    <property type="entry name" value="Zn2Cys6_DnaBD"/>
</dbReference>
<evidence type="ECO:0000256" key="1">
    <source>
        <dbReference type="ARBA" id="ARBA00004123"/>
    </source>
</evidence>
<dbReference type="SUPFAM" id="SSF57701">
    <property type="entry name" value="Zn2/Cys6 DNA-binding domain"/>
    <property type="match status" value="1"/>
</dbReference>
<evidence type="ECO:0000313" key="11">
    <source>
        <dbReference type="Proteomes" id="UP001583193"/>
    </source>
</evidence>
<comment type="subcellular location">
    <subcellularLocation>
        <location evidence="1">Nucleus</location>
    </subcellularLocation>
</comment>
<evidence type="ECO:0000256" key="8">
    <source>
        <dbReference type="SAM" id="Phobius"/>
    </source>
</evidence>
<dbReference type="InterPro" id="IPR007219">
    <property type="entry name" value="XnlR_reg_dom"/>
</dbReference>
<dbReference type="PANTHER" id="PTHR47540:SF2">
    <property type="entry name" value="ZN(II)2CYS6 TRANSCRIPTION FACTOR (EUROFUNG)"/>
    <property type="match status" value="1"/>
</dbReference>
<dbReference type="SMART" id="SM00066">
    <property type="entry name" value="GAL4"/>
    <property type="match status" value="1"/>
</dbReference>
<feature type="domain" description="Zn(2)-C6 fungal-type" evidence="9">
    <location>
        <begin position="52"/>
        <end position="81"/>
    </location>
</feature>
<dbReference type="InterPro" id="IPR036864">
    <property type="entry name" value="Zn2-C6_fun-type_DNA-bd_sf"/>
</dbReference>
<dbReference type="EMBL" id="JAVDPF010000020">
    <property type="protein sequence ID" value="KAL1874038.1"/>
    <property type="molecule type" value="Genomic_DNA"/>
</dbReference>
<keyword evidence="11" id="KW-1185">Reference proteome</keyword>
<dbReference type="PROSITE" id="PS50048">
    <property type="entry name" value="ZN2_CY6_FUNGAL_2"/>
    <property type="match status" value="1"/>
</dbReference>
<dbReference type="PANTHER" id="PTHR47540">
    <property type="entry name" value="THIAMINE REPRESSIBLE GENES REGULATORY PROTEIN THI5"/>
    <property type="match status" value="1"/>
</dbReference>
<evidence type="ECO:0000313" key="10">
    <source>
        <dbReference type="EMBL" id="KAL1874038.1"/>
    </source>
</evidence>
<keyword evidence="2" id="KW-0479">Metal-binding</keyword>
<evidence type="ECO:0000256" key="2">
    <source>
        <dbReference type="ARBA" id="ARBA00022723"/>
    </source>
</evidence>
<dbReference type="CDD" id="cd12148">
    <property type="entry name" value="fungal_TF_MHR"/>
    <property type="match status" value="1"/>
</dbReference>
<comment type="caution">
    <text evidence="10">The sequence shown here is derived from an EMBL/GenBank/DDBJ whole genome shotgun (WGS) entry which is preliminary data.</text>
</comment>
<feature type="transmembrane region" description="Helical" evidence="8">
    <location>
        <begin position="564"/>
        <end position="583"/>
    </location>
</feature>
<evidence type="ECO:0000256" key="4">
    <source>
        <dbReference type="ARBA" id="ARBA00023125"/>
    </source>
</evidence>